<organism evidence="2 3">
    <name type="scientific">Gloeocapsopsis crepidinum LEGE 06123</name>
    <dbReference type="NCBI Taxonomy" id="588587"/>
    <lineage>
        <taxon>Bacteria</taxon>
        <taxon>Bacillati</taxon>
        <taxon>Cyanobacteriota</taxon>
        <taxon>Cyanophyceae</taxon>
        <taxon>Oscillatoriophycideae</taxon>
        <taxon>Chroococcales</taxon>
        <taxon>Chroococcaceae</taxon>
        <taxon>Gloeocapsopsis</taxon>
    </lineage>
</organism>
<accession>A0ABR9UZI4</accession>
<evidence type="ECO:0000259" key="1">
    <source>
        <dbReference type="Pfam" id="PF11575"/>
    </source>
</evidence>
<evidence type="ECO:0000313" key="3">
    <source>
        <dbReference type="Proteomes" id="UP000651156"/>
    </source>
</evidence>
<dbReference type="EMBL" id="JADEWN010000136">
    <property type="protein sequence ID" value="MBE9193727.1"/>
    <property type="molecule type" value="Genomic_DNA"/>
</dbReference>
<evidence type="ECO:0000313" key="2">
    <source>
        <dbReference type="EMBL" id="MBE9193727.1"/>
    </source>
</evidence>
<comment type="caution">
    <text evidence="2">The sequence shown here is derived from an EMBL/GenBank/DDBJ whole genome shotgun (WGS) entry which is preliminary data.</text>
</comment>
<dbReference type="Proteomes" id="UP000651156">
    <property type="component" value="Unassembled WGS sequence"/>
</dbReference>
<protein>
    <submittedName>
        <fullName evidence="2">(2Fe-2S)-binding protein</fullName>
    </submittedName>
</protein>
<dbReference type="Pfam" id="PF11575">
    <property type="entry name" value="FhuF_C"/>
    <property type="match status" value="1"/>
</dbReference>
<feature type="domain" description="Ferric siderophore reductase C-terminal" evidence="1">
    <location>
        <begin position="32"/>
        <end position="50"/>
    </location>
</feature>
<keyword evidence="3" id="KW-1185">Reference proteome</keyword>
<name>A0ABR9UZI4_9CHRO</name>
<reference evidence="2 3" key="1">
    <citation type="submission" date="2020-10" db="EMBL/GenBank/DDBJ databases">
        <authorList>
            <person name="Castelo-Branco R."/>
            <person name="Eusebio N."/>
            <person name="Adriana R."/>
            <person name="Vieira A."/>
            <person name="Brugerolle De Fraissinette N."/>
            <person name="Rezende De Castro R."/>
            <person name="Schneider M.P."/>
            <person name="Vasconcelos V."/>
            <person name="Leao P.N."/>
        </authorList>
    </citation>
    <scope>NUCLEOTIDE SEQUENCE [LARGE SCALE GENOMIC DNA]</scope>
    <source>
        <strain evidence="2 3">LEGE 06123</strain>
    </source>
</reference>
<proteinExistence type="predicted"/>
<sequence>MSSSKTRLPCASILPVTSINEPGLTSKIRVPATCCLFFKIPPGDTKCGNCSLMTPEERIRELKQDMAEAH</sequence>
<dbReference type="InterPro" id="IPR024726">
    <property type="entry name" value="FhuF_C"/>
</dbReference>
<gene>
    <name evidence="2" type="ORF">IQ230_26160</name>
</gene>